<comment type="catalytic activity">
    <reaction evidence="9 10">
        <text>UDP-N-acetyl-alpha-D-muramoyl-L-alanine + D-glutamate + ATP = UDP-N-acetyl-alpha-D-muramoyl-L-alanyl-D-glutamate + ADP + phosphate + H(+)</text>
        <dbReference type="Rhea" id="RHEA:16429"/>
        <dbReference type="ChEBI" id="CHEBI:15378"/>
        <dbReference type="ChEBI" id="CHEBI:29986"/>
        <dbReference type="ChEBI" id="CHEBI:30616"/>
        <dbReference type="ChEBI" id="CHEBI:43474"/>
        <dbReference type="ChEBI" id="CHEBI:83898"/>
        <dbReference type="ChEBI" id="CHEBI:83900"/>
        <dbReference type="ChEBI" id="CHEBI:456216"/>
        <dbReference type="EC" id="6.3.2.9"/>
    </reaction>
</comment>
<dbReference type="GO" id="GO:0008360">
    <property type="term" value="P:regulation of cell shape"/>
    <property type="evidence" value="ECO:0007669"/>
    <property type="project" value="UniProtKB-KW"/>
</dbReference>
<dbReference type="Gene3D" id="3.40.1190.10">
    <property type="entry name" value="Mur-like, catalytic domain"/>
    <property type="match status" value="1"/>
</dbReference>
<dbReference type="PANTHER" id="PTHR43692">
    <property type="entry name" value="UDP-N-ACETYLMURAMOYLALANINE--D-GLUTAMATE LIGASE"/>
    <property type="match status" value="1"/>
</dbReference>
<keyword evidence="8 9" id="KW-0131">Cell cycle</keyword>
<dbReference type="GO" id="GO:0051301">
    <property type="term" value="P:cell division"/>
    <property type="evidence" value="ECO:0007669"/>
    <property type="project" value="UniProtKB-KW"/>
</dbReference>
<dbReference type="GO" id="GO:0005737">
    <property type="term" value="C:cytoplasm"/>
    <property type="evidence" value="ECO:0007669"/>
    <property type="project" value="UniProtKB-SubCell"/>
</dbReference>
<name>A0A1G1WMI5_9BACT</name>
<keyword evidence="5 9" id="KW-0132">Cell division</keyword>
<keyword evidence="4 9" id="KW-0436">Ligase</keyword>
<gene>
    <name evidence="9" type="primary">murD</name>
    <name evidence="13" type="ORF">A3F35_02140</name>
</gene>
<evidence type="ECO:0000259" key="11">
    <source>
        <dbReference type="Pfam" id="PF02875"/>
    </source>
</evidence>
<evidence type="ECO:0000256" key="6">
    <source>
        <dbReference type="ARBA" id="ARBA00022741"/>
    </source>
</evidence>
<dbReference type="UniPathway" id="UPA00219"/>
<dbReference type="InterPro" id="IPR013221">
    <property type="entry name" value="Mur_ligase_cen"/>
</dbReference>
<evidence type="ECO:0000259" key="12">
    <source>
        <dbReference type="Pfam" id="PF08245"/>
    </source>
</evidence>
<evidence type="ECO:0000256" key="4">
    <source>
        <dbReference type="ARBA" id="ARBA00022598"/>
    </source>
</evidence>
<dbReference type="Pfam" id="PF21799">
    <property type="entry name" value="MurD-like_N"/>
    <property type="match status" value="1"/>
</dbReference>
<keyword evidence="9 10" id="KW-0133">Cell shape</keyword>
<evidence type="ECO:0000256" key="2">
    <source>
        <dbReference type="ARBA" id="ARBA00004752"/>
    </source>
</evidence>
<comment type="function">
    <text evidence="9 10">Cell wall formation. Catalyzes the addition of glutamate to the nucleotide precursor UDP-N-acetylmuramoyl-L-alanine (UMA).</text>
</comment>
<dbReference type="EC" id="6.3.2.9" evidence="9 10"/>
<evidence type="ECO:0000256" key="8">
    <source>
        <dbReference type="ARBA" id="ARBA00023306"/>
    </source>
</evidence>
<dbReference type="Pfam" id="PF08245">
    <property type="entry name" value="Mur_ligase_M"/>
    <property type="match status" value="1"/>
</dbReference>
<dbReference type="PANTHER" id="PTHR43692:SF1">
    <property type="entry name" value="UDP-N-ACETYLMURAMOYLALANINE--D-GLUTAMATE LIGASE"/>
    <property type="match status" value="1"/>
</dbReference>
<evidence type="ECO:0000256" key="1">
    <source>
        <dbReference type="ARBA" id="ARBA00004496"/>
    </source>
</evidence>
<dbReference type="PROSITE" id="PS01011">
    <property type="entry name" value="FOLYLPOLYGLU_SYNT_1"/>
    <property type="match status" value="1"/>
</dbReference>
<feature type="domain" description="Mur ligase C-terminal" evidence="11">
    <location>
        <begin position="315"/>
        <end position="434"/>
    </location>
</feature>
<dbReference type="SUPFAM" id="SSF53244">
    <property type="entry name" value="MurD-like peptide ligases, peptide-binding domain"/>
    <property type="match status" value="1"/>
</dbReference>
<proteinExistence type="inferred from homology"/>
<dbReference type="EMBL" id="MHCZ01000046">
    <property type="protein sequence ID" value="OGY28904.1"/>
    <property type="molecule type" value="Genomic_DNA"/>
</dbReference>
<dbReference type="InterPro" id="IPR036565">
    <property type="entry name" value="Mur-like_cat_sf"/>
</dbReference>
<sequence length="457" mass="50589">MKFKYAGKKIAVVGLGIEGISSARYLAEHGAKISVRDQKELAELPQETVKELKRLGVEFETGKKYLENLSDFDFIVRAPGIRPDLPPLKNAVNRGSTLTSHTQIFFDLCQSNIIGVTGTKGKGTTSTLIKLMLEAAGKKAFLGGNIGEPPLDFLDETKPGNWVILELSSFQLIDLQTSPHIAVVLMVTSEHLDWHTSTNEYQQAKYNIVSHQTERDFAVINTDYRNSVVFAKETKAEKVWVSLTSEEDPGVFVKDDKIWRWFKGKYEEVINTNEVRLPGQHNLENACAAVAAASIVGVSAAVIRNTLKEFPGLEHRLELVREWKDKIFYNDSFSTTPETAIAALRSFTKPMSVILGGSSKNSDYTELGTEVVNNPHLVNAVLIGKTAGEIRKAIKQAGKPKAKLINGKGKFEEIVKLATQVTPKGGIVLLSPACASFDMFENYKQRGLEFKKIVNNF</sequence>
<comment type="caution">
    <text evidence="13">The sequence shown here is derived from an EMBL/GenBank/DDBJ whole genome shotgun (WGS) entry which is preliminary data.</text>
</comment>
<dbReference type="AlphaFoldDB" id="A0A1G1WMI5"/>
<dbReference type="HAMAP" id="MF_00639">
    <property type="entry name" value="MurD"/>
    <property type="match status" value="1"/>
</dbReference>
<dbReference type="Proteomes" id="UP000178068">
    <property type="component" value="Unassembled WGS sequence"/>
</dbReference>
<dbReference type="Gene3D" id="3.40.50.720">
    <property type="entry name" value="NAD(P)-binding Rossmann-like Domain"/>
    <property type="match status" value="1"/>
</dbReference>
<protein>
    <recommendedName>
        <fullName evidence="9 10">UDP-N-acetylmuramoylalanine--D-glutamate ligase</fullName>
        <ecNumber evidence="9 10">6.3.2.9</ecNumber>
    </recommendedName>
    <alternativeName>
        <fullName evidence="9">D-glutamic acid-adding enzyme</fullName>
    </alternativeName>
    <alternativeName>
        <fullName evidence="9">UDP-N-acetylmuramoyl-L-alanyl-D-glutamate synthetase</fullName>
    </alternativeName>
</protein>
<comment type="subcellular location">
    <subcellularLocation>
        <location evidence="1 9 10">Cytoplasm</location>
    </subcellularLocation>
</comment>
<keyword evidence="9 10" id="KW-0961">Cell wall biogenesis/degradation</keyword>
<dbReference type="InterPro" id="IPR018109">
    <property type="entry name" value="Folylpolyglutamate_synth_CS"/>
</dbReference>
<dbReference type="GO" id="GO:0004326">
    <property type="term" value="F:tetrahydrofolylpolyglutamate synthase activity"/>
    <property type="evidence" value="ECO:0007669"/>
    <property type="project" value="InterPro"/>
</dbReference>
<dbReference type="SUPFAM" id="SSF53623">
    <property type="entry name" value="MurD-like peptide ligases, catalytic domain"/>
    <property type="match status" value="1"/>
</dbReference>
<dbReference type="Pfam" id="PF02875">
    <property type="entry name" value="Mur_ligase_C"/>
    <property type="match status" value="1"/>
</dbReference>
<reference evidence="13 14" key="1">
    <citation type="journal article" date="2016" name="Nat. Commun.">
        <title>Thousands of microbial genomes shed light on interconnected biogeochemical processes in an aquifer system.</title>
        <authorList>
            <person name="Anantharaman K."/>
            <person name="Brown C.T."/>
            <person name="Hug L.A."/>
            <person name="Sharon I."/>
            <person name="Castelle C.J."/>
            <person name="Probst A.J."/>
            <person name="Thomas B.C."/>
            <person name="Singh A."/>
            <person name="Wilkins M.J."/>
            <person name="Karaoz U."/>
            <person name="Brodie E.L."/>
            <person name="Williams K.H."/>
            <person name="Hubbard S.S."/>
            <person name="Banfield J.F."/>
        </authorList>
    </citation>
    <scope>NUCLEOTIDE SEQUENCE [LARGE SCALE GENOMIC DNA]</scope>
</reference>
<evidence type="ECO:0000256" key="10">
    <source>
        <dbReference type="RuleBase" id="RU003664"/>
    </source>
</evidence>
<comment type="similarity">
    <text evidence="9">Belongs to the MurCDEF family.</text>
</comment>
<dbReference type="STRING" id="1802603.A3F35_02140"/>
<accession>A0A1G1WMI5</accession>
<dbReference type="InterPro" id="IPR005762">
    <property type="entry name" value="MurD"/>
</dbReference>
<dbReference type="InterPro" id="IPR004101">
    <property type="entry name" value="Mur_ligase_C"/>
</dbReference>
<feature type="domain" description="Mur ligase central" evidence="12">
    <location>
        <begin position="116"/>
        <end position="293"/>
    </location>
</feature>
<keyword evidence="7 9" id="KW-0067">ATP-binding</keyword>
<organism evidence="13 14">
    <name type="scientific">Candidatus Woykebacteria bacterium RIFCSPHIGHO2_12_FULL_45_10</name>
    <dbReference type="NCBI Taxonomy" id="1802603"/>
    <lineage>
        <taxon>Bacteria</taxon>
        <taxon>Candidatus Woykeibacteriota</taxon>
    </lineage>
</organism>
<evidence type="ECO:0000256" key="5">
    <source>
        <dbReference type="ARBA" id="ARBA00022618"/>
    </source>
</evidence>
<feature type="binding site" evidence="9">
    <location>
        <begin position="118"/>
        <end position="124"/>
    </location>
    <ligand>
        <name>ATP</name>
        <dbReference type="ChEBI" id="CHEBI:30616"/>
    </ligand>
</feature>
<dbReference type="InterPro" id="IPR036615">
    <property type="entry name" value="Mur_ligase_C_dom_sf"/>
</dbReference>
<keyword evidence="6 9" id="KW-0547">Nucleotide-binding</keyword>
<dbReference type="GO" id="GO:0005524">
    <property type="term" value="F:ATP binding"/>
    <property type="evidence" value="ECO:0007669"/>
    <property type="project" value="UniProtKB-UniRule"/>
</dbReference>
<evidence type="ECO:0000256" key="3">
    <source>
        <dbReference type="ARBA" id="ARBA00022490"/>
    </source>
</evidence>
<keyword evidence="3 9" id="KW-0963">Cytoplasm</keyword>
<dbReference type="SUPFAM" id="SSF51984">
    <property type="entry name" value="MurCD N-terminal domain"/>
    <property type="match status" value="1"/>
</dbReference>
<dbReference type="Gene3D" id="3.90.190.20">
    <property type="entry name" value="Mur ligase, C-terminal domain"/>
    <property type="match status" value="1"/>
</dbReference>
<evidence type="ECO:0000313" key="13">
    <source>
        <dbReference type="EMBL" id="OGY28904.1"/>
    </source>
</evidence>
<keyword evidence="9 10" id="KW-0573">Peptidoglycan synthesis</keyword>
<dbReference type="NCBIfam" id="TIGR01087">
    <property type="entry name" value="murD"/>
    <property type="match status" value="1"/>
</dbReference>
<dbReference type="GO" id="GO:0008764">
    <property type="term" value="F:UDP-N-acetylmuramoylalanine-D-glutamate ligase activity"/>
    <property type="evidence" value="ECO:0007669"/>
    <property type="project" value="UniProtKB-UniRule"/>
</dbReference>
<evidence type="ECO:0000256" key="9">
    <source>
        <dbReference type="HAMAP-Rule" id="MF_00639"/>
    </source>
</evidence>
<dbReference type="GO" id="GO:0009252">
    <property type="term" value="P:peptidoglycan biosynthetic process"/>
    <property type="evidence" value="ECO:0007669"/>
    <property type="project" value="UniProtKB-UniRule"/>
</dbReference>
<evidence type="ECO:0000256" key="7">
    <source>
        <dbReference type="ARBA" id="ARBA00022840"/>
    </source>
</evidence>
<dbReference type="GO" id="GO:0071555">
    <property type="term" value="P:cell wall organization"/>
    <property type="evidence" value="ECO:0007669"/>
    <property type="project" value="UniProtKB-KW"/>
</dbReference>
<comment type="pathway">
    <text evidence="2 9 10">Cell wall biogenesis; peptidoglycan biosynthesis.</text>
</comment>
<evidence type="ECO:0000313" key="14">
    <source>
        <dbReference type="Proteomes" id="UP000178068"/>
    </source>
</evidence>